<evidence type="ECO:0000313" key="2">
    <source>
        <dbReference type="Proteomes" id="UP001055172"/>
    </source>
</evidence>
<gene>
    <name evidence="1" type="ORF">ColLi_03665</name>
</gene>
<comment type="caution">
    <text evidence="1">The sequence shown here is derived from an EMBL/GenBank/DDBJ whole genome shotgun (WGS) entry which is preliminary data.</text>
</comment>
<dbReference type="AlphaFoldDB" id="A0AA37GHJ4"/>
<organism evidence="1 2">
    <name type="scientific">Colletotrichum liriopes</name>
    <dbReference type="NCBI Taxonomy" id="708192"/>
    <lineage>
        <taxon>Eukaryota</taxon>
        <taxon>Fungi</taxon>
        <taxon>Dikarya</taxon>
        <taxon>Ascomycota</taxon>
        <taxon>Pezizomycotina</taxon>
        <taxon>Sordariomycetes</taxon>
        <taxon>Hypocreomycetidae</taxon>
        <taxon>Glomerellales</taxon>
        <taxon>Glomerellaceae</taxon>
        <taxon>Colletotrichum</taxon>
        <taxon>Colletotrichum spaethianum species complex</taxon>
    </lineage>
</organism>
<keyword evidence="2" id="KW-1185">Reference proteome</keyword>
<protein>
    <submittedName>
        <fullName evidence="1">Uncharacterized protein</fullName>
    </submittedName>
</protein>
<evidence type="ECO:0000313" key="1">
    <source>
        <dbReference type="EMBL" id="GJC80827.1"/>
    </source>
</evidence>
<dbReference type="Proteomes" id="UP001055172">
    <property type="component" value="Unassembled WGS sequence"/>
</dbReference>
<accession>A0AA37GHJ4</accession>
<dbReference type="EMBL" id="BPPX01000006">
    <property type="protein sequence ID" value="GJC80827.1"/>
    <property type="molecule type" value="Genomic_DNA"/>
</dbReference>
<name>A0AA37GHJ4_9PEZI</name>
<sequence length="130" mass="15018">MSYSLGPASGAPYITGAKTQPYLMYKQLASDSGDSFFIINRRMQLQLTSTDRPSWSFLYYYVNFVNHLDPNGKKGDSPPANMSYIGERPRYTPESPTVLRYVNESNEIIPYSSRARSYEYYRHTADAWRD</sequence>
<proteinExistence type="predicted"/>
<reference evidence="1 2" key="1">
    <citation type="submission" date="2021-07" db="EMBL/GenBank/DDBJ databases">
        <title>Genome data of Colletotrichum spaethianum.</title>
        <authorList>
            <person name="Utami Y.D."/>
            <person name="Hiruma K."/>
        </authorList>
    </citation>
    <scope>NUCLEOTIDE SEQUENCE [LARGE SCALE GENOMIC DNA]</scope>
    <source>
        <strain evidence="1 2">MAFF 242679</strain>
    </source>
</reference>